<dbReference type="EC" id="2.4.2.4" evidence="3"/>
<dbReference type="GO" id="GO:0005829">
    <property type="term" value="C:cytosol"/>
    <property type="evidence" value="ECO:0007669"/>
    <property type="project" value="TreeGrafter"/>
</dbReference>
<dbReference type="NCBIfam" id="NF004490">
    <property type="entry name" value="PRK05820.1"/>
    <property type="match status" value="1"/>
</dbReference>
<sequence length="451" mass="46941">MSIPDAACYLREVLPVELIKAKRDGRALPPEALQGLVEAYVAGRVPDYQMAAFCMAVFFRGMTAAETSALTQAMLRSGEVLDLSDLPGVKVDKHSTGGVGDKVSLALAPIAAACGVVVPMISGRGLGHTGGTLDKLEAIPGFQVRLPVERFREVLASVGACLIGQTDRLAPADRRLYALRDVTGTVESIPLIASSIMSKKLAEGIDALVLDVKVGSGAFMKRREDAEALARALIAIGQGMGKRVVALLTGMDEPLGRAVGNALEVKEAVELLHDGGPADLREVTFALCAEMVLQAGRAPDLAGALAQVRAVVRDGRAFEKLRQLVEAQGGDAAALLDLGRLPAAEGTLEVTAPAAGAVQAIDAEAIGVAAVALGAGRSRVEDAVDPAVGFTLRKKVGERVQAGEPLATVHFGRRGAEPPARVAERVRRAYQIGAQPPPPAPLLLARLVDPT</sequence>
<keyword evidence="4" id="KW-0328">Glycosyltransferase</keyword>
<dbReference type="PANTHER" id="PTHR10515">
    <property type="entry name" value="THYMIDINE PHOSPHORYLASE"/>
    <property type="match status" value="1"/>
</dbReference>
<dbReference type="GO" id="GO:0006213">
    <property type="term" value="P:pyrimidine nucleoside metabolic process"/>
    <property type="evidence" value="ECO:0007669"/>
    <property type="project" value="InterPro"/>
</dbReference>
<evidence type="ECO:0000256" key="4">
    <source>
        <dbReference type="ARBA" id="ARBA00022676"/>
    </source>
</evidence>
<accession>A0A7I9VH02</accession>
<protein>
    <recommendedName>
        <fullName evidence="3">thymidine phosphorylase</fullName>
        <ecNumber evidence="3">2.4.2.4</ecNumber>
    </recommendedName>
</protein>
<evidence type="ECO:0000313" key="9">
    <source>
        <dbReference type="Proteomes" id="UP000503640"/>
    </source>
</evidence>
<dbReference type="SMART" id="SM00941">
    <property type="entry name" value="PYNP_C"/>
    <property type="match status" value="1"/>
</dbReference>
<dbReference type="SUPFAM" id="SSF54680">
    <property type="entry name" value="Pyrimidine nucleoside phosphorylase C-terminal domain"/>
    <property type="match status" value="1"/>
</dbReference>
<dbReference type="SUPFAM" id="SSF52418">
    <property type="entry name" value="Nucleoside phosphorylase/phosphoribosyltransferase catalytic domain"/>
    <property type="match status" value="1"/>
</dbReference>
<dbReference type="PANTHER" id="PTHR10515:SF0">
    <property type="entry name" value="THYMIDINE PHOSPHORYLASE"/>
    <property type="match status" value="1"/>
</dbReference>
<comment type="subunit">
    <text evidence="2">Homodimer.</text>
</comment>
<dbReference type="EMBL" id="BJTG01000001">
    <property type="protein sequence ID" value="GEJ55673.1"/>
    <property type="molecule type" value="Genomic_DNA"/>
</dbReference>
<organism evidence="8 9">
    <name type="scientific">Anaeromyxobacter diazotrophicus</name>
    <dbReference type="NCBI Taxonomy" id="2590199"/>
    <lineage>
        <taxon>Bacteria</taxon>
        <taxon>Pseudomonadati</taxon>
        <taxon>Myxococcota</taxon>
        <taxon>Myxococcia</taxon>
        <taxon>Myxococcales</taxon>
        <taxon>Cystobacterineae</taxon>
        <taxon>Anaeromyxobacteraceae</taxon>
        <taxon>Anaeromyxobacter</taxon>
    </lineage>
</organism>
<dbReference type="Gene3D" id="3.40.1030.10">
    <property type="entry name" value="Nucleoside phosphorylase/phosphoribosyltransferase catalytic domain"/>
    <property type="match status" value="1"/>
</dbReference>
<dbReference type="InterPro" id="IPR013102">
    <property type="entry name" value="PYNP_C"/>
</dbReference>
<dbReference type="Pfam" id="PF02885">
    <property type="entry name" value="Glycos_trans_3N"/>
    <property type="match status" value="1"/>
</dbReference>
<dbReference type="AlphaFoldDB" id="A0A7I9VH02"/>
<proteinExistence type="inferred from homology"/>
<dbReference type="InterPro" id="IPR017459">
    <property type="entry name" value="Glycosyl_Trfase_fam3_N_dom"/>
</dbReference>
<dbReference type="NCBIfam" id="TIGR02644">
    <property type="entry name" value="Y_phosphoryl"/>
    <property type="match status" value="1"/>
</dbReference>
<evidence type="ECO:0000256" key="3">
    <source>
        <dbReference type="ARBA" id="ARBA00011892"/>
    </source>
</evidence>
<name>A0A7I9VH02_9BACT</name>
<dbReference type="Gene3D" id="1.20.970.10">
    <property type="entry name" value="Transferase, Pyrimidine Nucleoside Phosphorylase, Chain C"/>
    <property type="match status" value="1"/>
</dbReference>
<dbReference type="Gene3D" id="3.90.1170.30">
    <property type="entry name" value="Pyrimidine nucleoside phosphorylase-like, C-terminal domain"/>
    <property type="match status" value="1"/>
</dbReference>
<dbReference type="InterPro" id="IPR000053">
    <property type="entry name" value="Thymidine/pyrmidine_PPase"/>
</dbReference>
<dbReference type="Pfam" id="PF07831">
    <property type="entry name" value="PYNP_C"/>
    <property type="match status" value="1"/>
</dbReference>
<dbReference type="InterPro" id="IPR036320">
    <property type="entry name" value="Glycosyl_Trfase_fam3_N_dom_sf"/>
</dbReference>
<keyword evidence="9" id="KW-1185">Reference proteome</keyword>
<dbReference type="PIRSF" id="PIRSF000478">
    <property type="entry name" value="TP_PyNP"/>
    <property type="match status" value="1"/>
</dbReference>
<dbReference type="InterPro" id="IPR000312">
    <property type="entry name" value="Glycosyl_Trfase_fam3"/>
</dbReference>
<dbReference type="GO" id="GO:0006206">
    <property type="term" value="P:pyrimidine nucleobase metabolic process"/>
    <property type="evidence" value="ECO:0007669"/>
    <property type="project" value="InterPro"/>
</dbReference>
<dbReference type="FunFam" id="3.40.1030.10:FF:000003">
    <property type="entry name" value="Pyrimidine-nucleoside phosphorylase"/>
    <property type="match status" value="1"/>
</dbReference>
<dbReference type="InterPro" id="IPR036566">
    <property type="entry name" value="PYNP-like_C_sf"/>
</dbReference>
<evidence type="ECO:0000256" key="6">
    <source>
        <dbReference type="ARBA" id="ARBA00048550"/>
    </source>
</evidence>
<comment type="catalytic activity">
    <reaction evidence="6">
        <text>thymidine + phosphate = 2-deoxy-alpha-D-ribose 1-phosphate + thymine</text>
        <dbReference type="Rhea" id="RHEA:16037"/>
        <dbReference type="ChEBI" id="CHEBI:17748"/>
        <dbReference type="ChEBI" id="CHEBI:17821"/>
        <dbReference type="ChEBI" id="CHEBI:43474"/>
        <dbReference type="ChEBI" id="CHEBI:57259"/>
        <dbReference type="EC" id="2.4.2.4"/>
    </reaction>
</comment>
<dbReference type="Pfam" id="PF00591">
    <property type="entry name" value="Glycos_transf_3"/>
    <property type="match status" value="1"/>
</dbReference>
<dbReference type="Proteomes" id="UP000503640">
    <property type="component" value="Unassembled WGS sequence"/>
</dbReference>
<dbReference type="GO" id="GO:0004645">
    <property type="term" value="F:1,4-alpha-oligoglucan phosphorylase activity"/>
    <property type="evidence" value="ECO:0007669"/>
    <property type="project" value="InterPro"/>
</dbReference>
<evidence type="ECO:0000259" key="7">
    <source>
        <dbReference type="SMART" id="SM00941"/>
    </source>
</evidence>
<feature type="domain" description="Pyrimidine nucleoside phosphorylase C-terminal" evidence="7">
    <location>
        <begin position="357"/>
        <end position="433"/>
    </location>
</feature>
<comment type="similarity">
    <text evidence="1">Belongs to the thymidine/pyrimidine-nucleoside phosphorylase family.</text>
</comment>
<evidence type="ECO:0000313" key="8">
    <source>
        <dbReference type="EMBL" id="GEJ55673.1"/>
    </source>
</evidence>
<dbReference type="InterPro" id="IPR018090">
    <property type="entry name" value="Pyrmidine_PPas_bac/euk"/>
</dbReference>
<dbReference type="InterPro" id="IPR017872">
    <property type="entry name" value="Pyrmidine_PPase_CS"/>
</dbReference>
<keyword evidence="5" id="KW-0808">Transferase</keyword>
<gene>
    <name evidence="8" type="ORF">AMYX_04140</name>
</gene>
<reference evidence="9" key="1">
    <citation type="journal article" date="2020" name="Appl. Environ. Microbiol.">
        <title>Diazotrophic Anaeromyxobacter Isolates from Soils.</title>
        <authorList>
            <person name="Masuda Y."/>
            <person name="Yamanaka H."/>
            <person name="Xu Z.X."/>
            <person name="Shiratori Y."/>
            <person name="Aono T."/>
            <person name="Amachi S."/>
            <person name="Senoo K."/>
            <person name="Itoh H."/>
        </authorList>
    </citation>
    <scope>NUCLEOTIDE SEQUENCE [LARGE SCALE GENOMIC DNA]</scope>
    <source>
        <strain evidence="9">R267</strain>
    </source>
</reference>
<evidence type="ECO:0000256" key="1">
    <source>
        <dbReference type="ARBA" id="ARBA00006915"/>
    </source>
</evidence>
<dbReference type="GO" id="GO:0009032">
    <property type="term" value="F:thymidine phosphorylase activity"/>
    <property type="evidence" value="ECO:0007669"/>
    <property type="project" value="UniProtKB-EC"/>
</dbReference>
<evidence type="ECO:0000256" key="2">
    <source>
        <dbReference type="ARBA" id="ARBA00011738"/>
    </source>
</evidence>
<dbReference type="InterPro" id="IPR035902">
    <property type="entry name" value="Nuc_phospho_transferase"/>
</dbReference>
<dbReference type="SUPFAM" id="SSF47648">
    <property type="entry name" value="Nucleoside phosphorylase/phosphoribosyltransferase N-terminal domain"/>
    <property type="match status" value="1"/>
</dbReference>
<evidence type="ECO:0000256" key="5">
    <source>
        <dbReference type="ARBA" id="ARBA00022679"/>
    </source>
</evidence>
<comment type="caution">
    <text evidence="8">The sequence shown here is derived from an EMBL/GenBank/DDBJ whole genome shotgun (WGS) entry which is preliminary data.</text>
</comment>
<dbReference type="PROSITE" id="PS00647">
    <property type="entry name" value="THYMID_PHOSPHORYLASE"/>
    <property type="match status" value="1"/>
</dbReference>